<dbReference type="InterPro" id="IPR001294">
    <property type="entry name" value="Phytochrome"/>
</dbReference>
<dbReference type="InterPro" id="IPR052162">
    <property type="entry name" value="Sensor_kinase/Photoreceptor"/>
</dbReference>
<dbReference type="InterPro" id="IPR029016">
    <property type="entry name" value="GAF-like_dom_sf"/>
</dbReference>
<evidence type="ECO:0000256" key="1">
    <source>
        <dbReference type="ARBA" id="ARBA00000085"/>
    </source>
</evidence>
<feature type="domain" description="Phytochrome chromophore attachment site" evidence="12">
    <location>
        <begin position="145"/>
        <end position="302"/>
    </location>
</feature>
<dbReference type="SUPFAM" id="SSF55785">
    <property type="entry name" value="PYP-like sensor domain (PAS domain)"/>
    <property type="match status" value="1"/>
</dbReference>
<comment type="caution">
    <text evidence="15">The sequence shown here is derived from an EMBL/GenBank/DDBJ whole genome shotgun (WGS) entry which is preliminary data.</text>
</comment>
<dbReference type="InterPro" id="IPR013515">
    <property type="entry name" value="Phytochrome_cen-reg"/>
</dbReference>
<comment type="similarity">
    <text evidence="2">In the N-terminal section; belongs to the phytochrome family.</text>
</comment>
<dbReference type="SMART" id="SM00388">
    <property type="entry name" value="HisKA"/>
    <property type="match status" value="1"/>
</dbReference>
<dbReference type="InterPro" id="IPR036097">
    <property type="entry name" value="HisK_dim/P_sf"/>
</dbReference>
<name>A0ABT7BA76_9CYAN</name>
<evidence type="ECO:0000259" key="14">
    <source>
        <dbReference type="PROSITE" id="PS50112"/>
    </source>
</evidence>
<dbReference type="Proteomes" id="UP001235849">
    <property type="component" value="Unassembled WGS sequence"/>
</dbReference>
<dbReference type="Gene3D" id="3.30.450.40">
    <property type="match status" value="1"/>
</dbReference>
<dbReference type="PROSITE" id="PS50046">
    <property type="entry name" value="PHYTOCHROME_2"/>
    <property type="match status" value="1"/>
</dbReference>
<dbReference type="RefSeq" id="WP_283768346.1">
    <property type="nucleotide sequence ID" value="NZ_JAQOSO010000096.1"/>
</dbReference>
<evidence type="ECO:0000256" key="4">
    <source>
        <dbReference type="ARBA" id="ARBA00012438"/>
    </source>
</evidence>
<evidence type="ECO:0000259" key="13">
    <source>
        <dbReference type="PROSITE" id="PS50109"/>
    </source>
</evidence>
<accession>A0ABT7BA76</accession>
<keyword evidence="7" id="KW-0716">Sensory transduction</keyword>
<dbReference type="InterPro" id="IPR013654">
    <property type="entry name" value="PAS_2"/>
</dbReference>
<dbReference type="InterPro" id="IPR003018">
    <property type="entry name" value="GAF"/>
</dbReference>
<dbReference type="CDD" id="cd00130">
    <property type="entry name" value="PAS"/>
    <property type="match status" value="1"/>
</dbReference>
<feature type="domain" description="PAS" evidence="14">
    <location>
        <begin position="28"/>
        <end position="68"/>
    </location>
</feature>
<evidence type="ECO:0000256" key="9">
    <source>
        <dbReference type="ARBA" id="ARBA00022777"/>
    </source>
</evidence>
<dbReference type="Pfam" id="PF01590">
    <property type="entry name" value="GAF"/>
    <property type="match status" value="1"/>
</dbReference>
<dbReference type="Pfam" id="PF08446">
    <property type="entry name" value="PAS_2"/>
    <property type="match status" value="1"/>
</dbReference>
<dbReference type="InterPro" id="IPR005467">
    <property type="entry name" value="His_kinase_dom"/>
</dbReference>
<dbReference type="Pfam" id="PF00512">
    <property type="entry name" value="HisKA"/>
    <property type="match status" value="1"/>
</dbReference>
<evidence type="ECO:0000256" key="10">
    <source>
        <dbReference type="ARBA" id="ARBA00022991"/>
    </source>
</evidence>
<proteinExistence type="inferred from homology"/>
<keyword evidence="10" id="KW-0157">Chromophore</keyword>
<evidence type="ECO:0000313" key="15">
    <source>
        <dbReference type="EMBL" id="MDJ1176056.1"/>
    </source>
</evidence>
<organism evidence="15 16">
    <name type="scientific">Roseofilum capinflatum BLCC-M114</name>
    <dbReference type="NCBI Taxonomy" id="3022440"/>
    <lineage>
        <taxon>Bacteria</taxon>
        <taxon>Bacillati</taxon>
        <taxon>Cyanobacteriota</taxon>
        <taxon>Cyanophyceae</taxon>
        <taxon>Desertifilales</taxon>
        <taxon>Desertifilaceae</taxon>
        <taxon>Roseofilum</taxon>
        <taxon>Roseofilum capinflatum</taxon>
    </lineage>
</organism>
<dbReference type="PANTHER" id="PTHR43304">
    <property type="entry name" value="PHYTOCHROME-LIKE PROTEIN CPH1"/>
    <property type="match status" value="1"/>
</dbReference>
<evidence type="ECO:0000256" key="2">
    <source>
        <dbReference type="ARBA" id="ARBA00006402"/>
    </source>
</evidence>
<dbReference type="PROSITE" id="PS50109">
    <property type="entry name" value="HIS_KIN"/>
    <property type="match status" value="1"/>
</dbReference>
<sequence length="742" mass="85040">MLLNYGQEIPPYEQDITRIGSIQSYGALIALEEQTFRVIYVSENIGDLFGLTPNDLLGQNVDRLIAEEHLKEAIAQLPPSPSLPVYAQLPIQHHNVQSRPVFIHRNLDHQIILEFEKTPSVKSFDLFSTLDITQEVSQKLKIDSNLQRCCETLAAEIKKITQFDRVMIYQYDRDFNGQVIAEAKNADLDPFLGLHFPRQDTQPTLAILEKIWVRLIPDVAADRIPILPDTSSVGDRNLNLSYATLRGVSSCHQEYLKNMDVDATLVFSLKKDNQLWGLVACHHYSPKHLPHEIRKVGEFICQLFSLELKTKTEHQIYEYRVESTSIQSQILAFMGQDHTLIDGLVKHQPNVLDLVNAQGAAVFWNGSYTTLGVTPEPKQIKQLIQWLSLDRENPLFYTQNLSQDYPEAEAFHLIAVGLLALHIPQNNYLLWFRPEVLQTVHWGGNPYETYLETRDEHNNLKLSPRNSFEAWKEIIRGKSLPWEPHEIEAAKELRKSLIHIILNQVDELSKLTKELERSNADLEKFAYIASHDLQEPLNLIGSYVELLEMRYEDQFDRDGKDFLGFVVEGVNHMQGLIDDLLAYSRVGRKGQEPIAVNAEESLKRSLNHLQIRIAEVGAKITYDSLPEIVADPTQLTQLFQNLMSNALKFHQEGIPQIHIGVREKKEEWLFWVQDNGIGIDLEMTDRIFTIFQRLHTREEYPGTGIGLAICKKIVEFHGGELWVESELGVGSTFYFTLPKQTV</sequence>
<dbReference type="PRINTS" id="PR01033">
    <property type="entry name" value="PHYTOCHROME"/>
</dbReference>
<gene>
    <name evidence="15" type="ORF">PMG25_18385</name>
</gene>
<protein>
    <recommendedName>
        <fullName evidence="4">histidine kinase</fullName>
        <ecNumber evidence="4">2.7.13.3</ecNumber>
    </recommendedName>
</protein>
<evidence type="ECO:0000256" key="5">
    <source>
        <dbReference type="ARBA" id="ARBA00022543"/>
    </source>
</evidence>
<keyword evidence="9" id="KW-0418">Kinase</keyword>
<dbReference type="InterPro" id="IPR000014">
    <property type="entry name" value="PAS"/>
</dbReference>
<dbReference type="InterPro" id="IPR043150">
    <property type="entry name" value="Phytochrome_PHY_sf"/>
</dbReference>
<reference evidence="15 16" key="1">
    <citation type="submission" date="2023-01" db="EMBL/GenBank/DDBJ databases">
        <title>Novel diversity within Roseofilum (Cyanobacteria; Desertifilaceae) from marine benthic mats with descriptions of four novel species.</title>
        <authorList>
            <person name="Wang Y."/>
            <person name="Berthold D.E."/>
            <person name="Hu J."/>
            <person name="Lefler F.W."/>
            <person name="Laughinghouse H.D. IV."/>
        </authorList>
    </citation>
    <scope>NUCLEOTIDE SEQUENCE [LARGE SCALE GENOMIC DNA]</scope>
    <source>
        <strain evidence="15 16">BLCC-M114</strain>
    </source>
</reference>
<keyword evidence="8" id="KW-0808">Transferase</keyword>
<dbReference type="Gene3D" id="3.30.450.270">
    <property type="match status" value="1"/>
</dbReference>
<dbReference type="EMBL" id="JAQOSO010000096">
    <property type="protein sequence ID" value="MDJ1176056.1"/>
    <property type="molecule type" value="Genomic_DNA"/>
</dbReference>
<dbReference type="PROSITE" id="PS50112">
    <property type="entry name" value="PAS"/>
    <property type="match status" value="1"/>
</dbReference>
<dbReference type="Pfam" id="PF02518">
    <property type="entry name" value="HATPase_c"/>
    <property type="match status" value="1"/>
</dbReference>
<dbReference type="EC" id="2.7.13.3" evidence="4"/>
<keyword evidence="15" id="KW-0547">Nucleotide-binding</keyword>
<dbReference type="SMART" id="SM00065">
    <property type="entry name" value="GAF"/>
    <property type="match status" value="1"/>
</dbReference>
<keyword evidence="11" id="KW-0675">Receptor</keyword>
<evidence type="ECO:0000259" key="12">
    <source>
        <dbReference type="PROSITE" id="PS50046"/>
    </source>
</evidence>
<comment type="subunit">
    <text evidence="3">Homodimer.</text>
</comment>
<evidence type="ECO:0000256" key="6">
    <source>
        <dbReference type="ARBA" id="ARBA00022553"/>
    </source>
</evidence>
<dbReference type="Pfam" id="PF00360">
    <property type="entry name" value="PHY"/>
    <property type="match status" value="1"/>
</dbReference>
<keyword evidence="15" id="KW-0067">ATP-binding</keyword>
<evidence type="ECO:0000256" key="3">
    <source>
        <dbReference type="ARBA" id="ARBA00011738"/>
    </source>
</evidence>
<dbReference type="SUPFAM" id="SSF55781">
    <property type="entry name" value="GAF domain-like"/>
    <property type="match status" value="2"/>
</dbReference>
<dbReference type="InterPro" id="IPR035965">
    <property type="entry name" value="PAS-like_dom_sf"/>
</dbReference>
<dbReference type="InterPro" id="IPR003594">
    <property type="entry name" value="HATPase_dom"/>
</dbReference>
<dbReference type="GO" id="GO:0005524">
    <property type="term" value="F:ATP binding"/>
    <property type="evidence" value="ECO:0007669"/>
    <property type="project" value="UniProtKB-KW"/>
</dbReference>
<evidence type="ECO:0000256" key="11">
    <source>
        <dbReference type="ARBA" id="ARBA00023170"/>
    </source>
</evidence>
<dbReference type="Gene3D" id="3.30.565.10">
    <property type="entry name" value="Histidine kinase-like ATPase, C-terminal domain"/>
    <property type="match status" value="1"/>
</dbReference>
<dbReference type="PANTHER" id="PTHR43304:SF1">
    <property type="entry name" value="PAC DOMAIN-CONTAINING PROTEIN"/>
    <property type="match status" value="1"/>
</dbReference>
<keyword evidence="5" id="KW-0600">Photoreceptor protein</keyword>
<keyword evidence="16" id="KW-1185">Reference proteome</keyword>
<dbReference type="SUPFAM" id="SSF55874">
    <property type="entry name" value="ATPase domain of HSP90 chaperone/DNA topoisomerase II/histidine kinase"/>
    <property type="match status" value="1"/>
</dbReference>
<feature type="domain" description="Histidine kinase" evidence="13">
    <location>
        <begin position="528"/>
        <end position="741"/>
    </location>
</feature>
<dbReference type="InterPro" id="IPR036890">
    <property type="entry name" value="HATPase_C_sf"/>
</dbReference>
<dbReference type="SUPFAM" id="SSF47384">
    <property type="entry name" value="Homodimeric domain of signal transducing histidine kinase"/>
    <property type="match status" value="1"/>
</dbReference>
<dbReference type="InterPro" id="IPR003661">
    <property type="entry name" value="HisK_dim/P_dom"/>
</dbReference>
<keyword evidence="6" id="KW-0597">Phosphoprotein</keyword>
<dbReference type="Gene3D" id="1.10.287.130">
    <property type="match status" value="1"/>
</dbReference>
<dbReference type="CDD" id="cd00082">
    <property type="entry name" value="HisKA"/>
    <property type="match status" value="1"/>
</dbReference>
<evidence type="ECO:0000256" key="8">
    <source>
        <dbReference type="ARBA" id="ARBA00022679"/>
    </source>
</evidence>
<evidence type="ECO:0000313" key="16">
    <source>
        <dbReference type="Proteomes" id="UP001235849"/>
    </source>
</evidence>
<comment type="catalytic activity">
    <reaction evidence="1">
        <text>ATP + protein L-histidine = ADP + protein N-phospho-L-histidine.</text>
        <dbReference type="EC" id="2.7.13.3"/>
    </reaction>
</comment>
<evidence type="ECO:0000256" key="7">
    <source>
        <dbReference type="ARBA" id="ARBA00022606"/>
    </source>
</evidence>
<dbReference type="SMART" id="SM00387">
    <property type="entry name" value="HATPase_c"/>
    <property type="match status" value="1"/>
</dbReference>
<dbReference type="InterPro" id="IPR016132">
    <property type="entry name" value="Phyto_chromo_attachment"/>
</dbReference>
<dbReference type="Gene3D" id="3.30.450.20">
    <property type="entry name" value="PAS domain"/>
    <property type="match status" value="1"/>
</dbReference>